<sequence length="356" mass="39115">MDEIWERLTPQARDRVDAALLERGLLPAIVVLRGECGLDPTPGLYDAQEAVLRRRHRLIDRGMLEAAPRQELDVSNVLAATKAITDSVVAVEAVWDGDTQGWMVDLVAIVDRAGRHHERFDEVRLASIRHGGDLRLFNGQVPPWPEAVEAQRIGGNVAARLGVQFHFTSPESPDTDLARWWDGRPATIHQRRYRYVGPADVLAAVTPDDSGHRITSLDDLATWMAALTPAERREPHTYIIDVAGDLRVALRRSEHVACAGGRPVLSAGEISFTRQDGRWTVAEVSNQSTGYCPEPSSWPAVAAACEQAGLECPGGFTAAFEFRRCPVCGQINIVKDDDFACAACGGELPWSWNVSR</sequence>
<gene>
    <name evidence="1" type="ORF">V1633_28090</name>
</gene>
<reference evidence="1 2" key="1">
    <citation type="submission" date="2024-01" db="EMBL/GenBank/DDBJ databases">
        <title>Genome insights into Plantactinospora sonchi sp. nov.</title>
        <authorList>
            <person name="Wang L."/>
        </authorList>
    </citation>
    <scope>NUCLEOTIDE SEQUENCE [LARGE SCALE GENOMIC DNA]</scope>
    <source>
        <strain evidence="1 2">NEAU-QY2</strain>
    </source>
</reference>
<evidence type="ECO:0000313" key="2">
    <source>
        <dbReference type="Proteomes" id="UP001332243"/>
    </source>
</evidence>
<comment type="caution">
    <text evidence="1">The sequence shown here is derived from an EMBL/GenBank/DDBJ whole genome shotgun (WGS) entry which is preliminary data.</text>
</comment>
<dbReference type="Proteomes" id="UP001332243">
    <property type="component" value="Unassembled WGS sequence"/>
</dbReference>
<keyword evidence="2" id="KW-1185">Reference proteome</keyword>
<name>A0ABU7S0T1_9ACTN</name>
<dbReference type="RefSeq" id="WP_331217283.1">
    <property type="nucleotide sequence ID" value="NZ_JAZGQK010000027.1"/>
</dbReference>
<dbReference type="EMBL" id="JAZGQK010000027">
    <property type="protein sequence ID" value="MEE6262351.1"/>
    <property type="molecule type" value="Genomic_DNA"/>
</dbReference>
<accession>A0ABU7S0T1</accession>
<organism evidence="1 2">
    <name type="scientific">Plantactinospora sonchi</name>
    <dbReference type="NCBI Taxonomy" id="1544735"/>
    <lineage>
        <taxon>Bacteria</taxon>
        <taxon>Bacillati</taxon>
        <taxon>Actinomycetota</taxon>
        <taxon>Actinomycetes</taxon>
        <taxon>Micromonosporales</taxon>
        <taxon>Micromonosporaceae</taxon>
        <taxon>Plantactinospora</taxon>
    </lineage>
</organism>
<proteinExistence type="predicted"/>
<protein>
    <submittedName>
        <fullName evidence="1">Uncharacterized protein</fullName>
    </submittedName>
</protein>
<evidence type="ECO:0000313" key="1">
    <source>
        <dbReference type="EMBL" id="MEE6262351.1"/>
    </source>
</evidence>